<reference evidence="2" key="1">
    <citation type="submission" date="2023-07" db="EMBL/GenBank/DDBJ databases">
        <title>Genome sequencing of Purple Non-Sulfur Bacteria from various extreme environments.</title>
        <authorList>
            <person name="Mayer M."/>
        </authorList>
    </citation>
    <scope>NUCLEOTIDE SEQUENCE [LARGE SCALE GENOMIC DNA]</scope>
    <source>
        <strain evidence="2">DSM 17935</strain>
    </source>
</reference>
<dbReference type="EMBL" id="JAOQNS010000014">
    <property type="protein sequence ID" value="MCW2309691.1"/>
    <property type="molecule type" value="Genomic_DNA"/>
</dbReference>
<proteinExistence type="predicted"/>
<name>A0ABT3HHG0_9HYPH</name>
<comment type="caution">
    <text evidence="1">The sequence shown here is derived from an EMBL/GenBank/DDBJ whole genome shotgun (WGS) entry which is preliminary data.</text>
</comment>
<dbReference type="Proteomes" id="UP001209755">
    <property type="component" value="Unassembled WGS sequence"/>
</dbReference>
<evidence type="ECO:0000313" key="2">
    <source>
        <dbReference type="Proteomes" id="UP001209755"/>
    </source>
</evidence>
<keyword evidence="2" id="KW-1185">Reference proteome</keyword>
<accession>A0ABT3HHG0</accession>
<sequence length="200" mass="22409">MQMTTRTRRTAGTHCDRIIEGVRYRLCAAIAEETAKTNRLCDDLASHHRRLSQDQSPEARCKAEETPDAKAAGLRPFFAFIQDLEGSPIIDEALAVDRILDTEQKCVDRILQGGCYGPVSRVIFADIGSGQAFDATKAIARLVADQIDAAEENRDFAIRFVEGHLPFVWDGEKWVRVSAAGDWTRPYQRGDIIFPTKERV</sequence>
<protein>
    <submittedName>
        <fullName evidence="1">Uncharacterized protein</fullName>
    </submittedName>
</protein>
<dbReference type="RefSeq" id="WP_264603271.1">
    <property type="nucleotide sequence ID" value="NZ_JAOQNS010000014.1"/>
</dbReference>
<organism evidence="1 2">
    <name type="scientific">Rhodobium gokarnense</name>
    <dbReference type="NCBI Taxonomy" id="364296"/>
    <lineage>
        <taxon>Bacteria</taxon>
        <taxon>Pseudomonadati</taxon>
        <taxon>Pseudomonadota</taxon>
        <taxon>Alphaproteobacteria</taxon>
        <taxon>Hyphomicrobiales</taxon>
        <taxon>Rhodobiaceae</taxon>
        <taxon>Rhodobium</taxon>
    </lineage>
</organism>
<evidence type="ECO:0000313" key="1">
    <source>
        <dbReference type="EMBL" id="MCW2309691.1"/>
    </source>
</evidence>
<gene>
    <name evidence="1" type="ORF">M2319_004050</name>
</gene>